<dbReference type="EnsemblPlants" id="OBART01G26010.1">
    <property type="protein sequence ID" value="OBART01G26010.1"/>
    <property type="gene ID" value="OBART01G26010"/>
</dbReference>
<sequence length="99" mass="10376">MSAARGCFIPNRMAAVDDITVGAAASPCFPLQLPPSGTGHRRAAGRPPLSRLALLASGPLPPPLCLAQKERKRRKREGDDVDYPAMWGLSGSHADSAAT</sequence>
<evidence type="ECO:0000256" key="1">
    <source>
        <dbReference type="SAM" id="MobiDB-lite"/>
    </source>
</evidence>
<dbReference type="Proteomes" id="UP000026960">
    <property type="component" value="Chromosome 1"/>
</dbReference>
<reference evidence="2" key="2">
    <citation type="submission" date="2015-03" db="UniProtKB">
        <authorList>
            <consortium name="EnsemblPlants"/>
        </authorList>
    </citation>
    <scope>IDENTIFICATION</scope>
</reference>
<name>A0A0D3ESB3_9ORYZ</name>
<reference evidence="2" key="1">
    <citation type="journal article" date="2009" name="Rice">
        <title>De Novo Next Generation Sequencing of Plant Genomes.</title>
        <authorList>
            <person name="Rounsley S."/>
            <person name="Marri P.R."/>
            <person name="Yu Y."/>
            <person name="He R."/>
            <person name="Sisneros N."/>
            <person name="Goicoechea J.L."/>
            <person name="Lee S.J."/>
            <person name="Angelova A."/>
            <person name="Kudrna D."/>
            <person name="Luo M."/>
            <person name="Affourtit J."/>
            <person name="Desany B."/>
            <person name="Knight J."/>
            <person name="Niazi F."/>
            <person name="Egholm M."/>
            <person name="Wing R.A."/>
        </authorList>
    </citation>
    <scope>NUCLEOTIDE SEQUENCE [LARGE SCALE GENOMIC DNA]</scope>
    <source>
        <strain evidence="2">cv. IRGC 105608</strain>
    </source>
</reference>
<dbReference type="HOGENOM" id="CLU_2324068_0_0_1"/>
<dbReference type="AlphaFoldDB" id="A0A0D3ESB3"/>
<dbReference type="PaxDb" id="65489-OBART01G26010.1"/>
<proteinExistence type="predicted"/>
<dbReference type="Gramene" id="OBART01G26010.1">
    <property type="protein sequence ID" value="OBART01G26010.1"/>
    <property type="gene ID" value="OBART01G26010"/>
</dbReference>
<feature type="region of interest" description="Disordered" evidence="1">
    <location>
        <begin position="56"/>
        <end position="99"/>
    </location>
</feature>
<protein>
    <submittedName>
        <fullName evidence="2">Uncharacterized protein</fullName>
    </submittedName>
</protein>
<organism evidence="2">
    <name type="scientific">Oryza barthii</name>
    <dbReference type="NCBI Taxonomy" id="65489"/>
    <lineage>
        <taxon>Eukaryota</taxon>
        <taxon>Viridiplantae</taxon>
        <taxon>Streptophyta</taxon>
        <taxon>Embryophyta</taxon>
        <taxon>Tracheophyta</taxon>
        <taxon>Spermatophyta</taxon>
        <taxon>Magnoliopsida</taxon>
        <taxon>Liliopsida</taxon>
        <taxon>Poales</taxon>
        <taxon>Poaceae</taxon>
        <taxon>BOP clade</taxon>
        <taxon>Oryzoideae</taxon>
        <taxon>Oryzeae</taxon>
        <taxon>Oryzinae</taxon>
        <taxon>Oryza</taxon>
    </lineage>
</organism>
<evidence type="ECO:0000313" key="3">
    <source>
        <dbReference type="Proteomes" id="UP000026960"/>
    </source>
</evidence>
<keyword evidence="3" id="KW-1185">Reference proteome</keyword>
<accession>A0A0D3ESB3</accession>
<evidence type="ECO:0000313" key="2">
    <source>
        <dbReference type="EnsemblPlants" id="OBART01G26010.1"/>
    </source>
</evidence>